<evidence type="ECO:0000256" key="4">
    <source>
        <dbReference type="ARBA" id="ARBA00023180"/>
    </source>
</evidence>
<dbReference type="GO" id="GO:0005615">
    <property type="term" value="C:extracellular space"/>
    <property type="evidence" value="ECO:0007669"/>
    <property type="project" value="UniProtKB-ARBA"/>
</dbReference>
<dbReference type="InterPro" id="IPR032104">
    <property type="entry name" value="Spaetzle"/>
</dbReference>
<gene>
    <name evidence="6" type="ORF">Zmor_013206</name>
</gene>
<dbReference type="Gene3D" id="2.10.90.10">
    <property type="entry name" value="Cystine-knot cytokines"/>
    <property type="match status" value="1"/>
</dbReference>
<dbReference type="EMBL" id="JALNTZ010000004">
    <property type="protein sequence ID" value="KAJ3653988.1"/>
    <property type="molecule type" value="Genomic_DNA"/>
</dbReference>
<dbReference type="PANTHER" id="PTHR23199:SF16">
    <property type="entry name" value="PROTEIN SPAETZLE 5"/>
    <property type="match status" value="1"/>
</dbReference>
<dbReference type="GO" id="GO:0021556">
    <property type="term" value="P:central nervous system formation"/>
    <property type="evidence" value="ECO:0007669"/>
    <property type="project" value="TreeGrafter"/>
</dbReference>
<evidence type="ECO:0000259" key="5">
    <source>
        <dbReference type="Pfam" id="PF16077"/>
    </source>
</evidence>
<dbReference type="PANTHER" id="PTHR23199">
    <property type="entry name" value="NEUROTROPHIN 1-RELATED"/>
    <property type="match status" value="1"/>
</dbReference>
<proteinExistence type="predicted"/>
<dbReference type="Proteomes" id="UP001168821">
    <property type="component" value="Unassembled WGS sequence"/>
</dbReference>
<dbReference type="AlphaFoldDB" id="A0AA38IF60"/>
<dbReference type="GO" id="GO:0005121">
    <property type="term" value="F:Toll binding"/>
    <property type="evidence" value="ECO:0007669"/>
    <property type="project" value="TreeGrafter"/>
</dbReference>
<dbReference type="Pfam" id="PF16077">
    <property type="entry name" value="Spaetzle"/>
    <property type="match status" value="1"/>
</dbReference>
<evidence type="ECO:0000256" key="2">
    <source>
        <dbReference type="ARBA" id="ARBA00022729"/>
    </source>
</evidence>
<keyword evidence="3" id="KW-1015">Disulfide bond</keyword>
<keyword evidence="7" id="KW-1185">Reference proteome</keyword>
<comment type="subunit">
    <text evidence="1">Homodimer; disulfide-linked.</text>
</comment>
<reference evidence="6" key="1">
    <citation type="journal article" date="2023" name="G3 (Bethesda)">
        <title>Whole genome assemblies of Zophobas morio and Tenebrio molitor.</title>
        <authorList>
            <person name="Kaur S."/>
            <person name="Stinson S.A."/>
            <person name="diCenzo G.C."/>
        </authorList>
    </citation>
    <scope>NUCLEOTIDE SEQUENCE</scope>
    <source>
        <strain evidence="6">QUZm001</strain>
    </source>
</reference>
<dbReference type="GO" id="GO:0045087">
    <property type="term" value="P:innate immune response"/>
    <property type="evidence" value="ECO:0007669"/>
    <property type="project" value="TreeGrafter"/>
</dbReference>
<evidence type="ECO:0000313" key="7">
    <source>
        <dbReference type="Proteomes" id="UP001168821"/>
    </source>
</evidence>
<accession>A0AA38IF60</accession>
<dbReference type="FunFam" id="2.10.90.10:FF:000018">
    <property type="entry name" value="Spatzle 4"/>
    <property type="match status" value="1"/>
</dbReference>
<dbReference type="InterPro" id="IPR052444">
    <property type="entry name" value="Spz/Toll_ligand-like"/>
</dbReference>
<sequence length="362" mass="41437">MQIKHPLDAKFEAARKRLAGVCVCLVLRSRGHSYCTSSYGREICSFLPAAPGKTPPCALPGLTYCEHPHHYPGQRIQYLIQKWRFDHSTTLIDESKEDFTSYYYPPPSYKYGPSNTIKPENFYPEPIYIPKPNYVFDQSSRVGNTYIPPQPPVNYNTTQLFTGYPDRRHPQTRIENYKYSNDIPPSTSPRDTYGPPNLYTSLSLPQTNPYIKVWNRKDENKFGKAVLIRRKRSTHLRKLKSINFANSTVHERTKRQSALTGQTLCETRSQFIMPRAALNNKGNWMYVVNMPELDNRFTQLVKSETCASQTCSGLCSLPVGYASRCEQKYVQKRLVALEGAGSELYTDVFWFPSCCVCTISNG</sequence>
<dbReference type="InterPro" id="IPR029034">
    <property type="entry name" value="Cystine-knot_cytokine"/>
</dbReference>
<evidence type="ECO:0000313" key="6">
    <source>
        <dbReference type="EMBL" id="KAJ3653988.1"/>
    </source>
</evidence>
<name>A0AA38IF60_9CUCU</name>
<protein>
    <recommendedName>
        <fullName evidence="5">Spaetzle domain-containing protein</fullName>
    </recommendedName>
</protein>
<comment type="caution">
    <text evidence="6">The sequence shown here is derived from an EMBL/GenBank/DDBJ whole genome shotgun (WGS) entry which is preliminary data.</text>
</comment>
<feature type="domain" description="Spaetzle" evidence="5">
    <location>
        <begin position="263"/>
        <end position="359"/>
    </location>
</feature>
<keyword evidence="4" id="KW-0325">Glycoprotein</keyword>
<evidence type="ECO:0000256" key="3">
    <source>
        <dbReference type="ARBA" id="ARBA00023157"/>
    </source>
</evidence>
<organism evidence="6 7">
    <name type="scientific">Zophobas morio</name>
    <dbReference type="NCBI Taxonomy" id="2755281"/>
    <lineage>
        <taxon>Eukaryota</taxon>
        <taxon>Metazoa</taxon>
        <taxon>Ecdysozoa</taxon>
        <taxon>Arthropoda</taxon>
        <taxon>Hexapoda</taxon>
        <taxon>Insecta</taxon>
        <taxon>Pterygota</taxon>
        <taxon>Neoptera</taxon>
        <taxon>Endopterygota</taxon>
        <taxon>Coleoptera</taxon>
        <taxon>Polyphaga</taxon>
        <taxon>Cucujiformia</taxon>
        <taxon>Tenebrionidae</taxon>
        <taxon>Zophobas</taxon>
    </lineage>
</organism>
<dbReference type="GO" id="GO:0008083">
    <property type="term" value="F:growth factor activity"/>
    <property type="evidence" value="ECO:0007669"/>
    <property type="project" value="TreeGrafter"/>
</dbReference>
<keyword evidence="2" id="KW-0732">Signal</keyword>
<dbReference type="SUPFAM" id="SSF57501">
    <property type="entry name" value="Cystine-knot cytokines"/>
    <property type="match status" value="1"/>
</dbReference>
<evidence type="ECO:0000256" key="1">
    <source>
        <dbReference type="ARBA" id="ARBA00011748"/>
    </source>
</evidence>